<dbReference type="Proteomes" id="UP000198403">
    <property type="component" value="Unassembled WGS sequence"/>
</dbReference>
<feature type="compositionally biased region" description="Pro residues" evidence="1">
    <location>
        <begin position="231"/>
        <end position="240"/>
    </location>
</feature>
<evidence type="ECO:0000256" key="1">
    <source>
        <dbReference type="SAM" id="MobiDB-lite"/>
    </source>
</evidence>
<dbReference type="Pfam" id="PF12502">
    <property type="entry name" value="DUF3710"/>
    <property type="match status" value="1"/>
</dbReference>
<evidence type="ECO:0008006" key="4">
    <source>
        <dbReference type="Google" id="ProtNLM"/>
    </source>
</evidence>
<evidence type="ECO:0000313" key="2">
    <source>
        <dbReference type="EMBL" id="SNR30078.1"/>
    </source>
</evidence>
<gene>
    <name evidence="2" type="ORF">SAMN06272737_102153</name>
</gene>
<organism evidence="2 3">
    <name type="scientific">Blastococcus mobilis</name>
    <dbReference type="NCBI Taxonomy" id="1938746"/>
    <lineage>
        <taxon>Bacteria</taxon>
        <taxon>Bacillati</taxon>
        <taxon>Actinomycetota</taxon>
        <taxon>Actinomycetes</taxon>
        <taxon>Geodermatophilales</taxon>
        <taxon>Geodermatophilaceae</taxon>
        <taxon>Blastococcus</taxon>
    </lineage>
</organism>
<feature type="compositionally biased region" description="Low complexity" evidence="1">
    <location>
        <begin position="215"/>
        <end position="230"/>
    </location>
</feature>
<reference evidence="2 3" key="1">
    <citation type="submission" date="2017-06" db="EMBL/GenBank/DDBJ databases">
        <authorList>
            <person name="Kim H.J."/>
            <person name="Triplett B.A."/>
        </authorList>
    </citation>
    <scope>NUCLEOTIDE SEQUENCE [LARGE SCALE GENOMIC DNA]</scope>
    <source>
        <strain evidence="2 3">DSM 44272</strain>
    </source>
</reference>
<evidence type="ECO:0000313" key="3">
    <source>
        <dbReference type="Proteomes" id="UP000198403"/>
    </source>
</evidence>
<dbReference type="InterPro" id="IPR022183">
    <property type="entry name" value="DUF3710"/>
</dbReference>
<feature type="compositionally biased region" description="Basic and acidic residues" evidence="1">
    <location>
        <begin position="10"/>
        <end position="31"/>
    </location>
</feature>
<name>A0A238V770_9ACTN</name>
<keyword evidence="3" id="KW-1185">Reference proteome</keyword>
<accession>A0A238V770</accession>
<dbReference type="RefSeq" id="WP_089335016.1">
    <property type="nucleotide sequence ID" value="NZ_FZNO01000002.1"/>
</dbReference>
<proteinExistence type="predicted"/>
<protein>
    <recommendedName>
        <fullName evidence="4">DUF3710 domain-containing protein</fullName>
    </recommendedName>
</protein>
<feature type="region of interest" description="Disordered" evidence="1">
    <location>
        <begin position="1"/>
        <end position="50"/>
    </location>
</feature>
<dbReference type="OrthoDB" id="8480367at2"/>
<dbReference type="AlphaFoldDB" id="A0A238V770"/>
<feature type="region of interest" description="Disordered" evidence="1">
    <location>
        <begin position="215"/>
        <end position="240"/>
    </location>
</feature>
<sequence>MPFGRRRNRIDRSLRERGVPPEPQHREREVAETTGPWDAADAPQDGVPRIDLGSIRLPAITGTDLRVELNQQQKVIGATLRSGDSLLQVSAFAAPRAGGIWDGVREDLARSASGQGGSLREVEGPFGPELAGTIVAAPPAQPGQATAPQPVRRPARFLGVDGPRWFLRGLITGPAAESPEAAAVLEAAFRGIVVVRGADPMPVREQLPLTLPPQAAAQLAQQQQAAVRPPATRPATPPAG</sequence>
<dbReference type="EMBL" id="FZNO01000002">
    <property type="protein sequence ID" value="SNR30078.1"/>
    <property type="molecule type" value="Genomic_DNA"/>
</dbReference>